<evidence type="ECO:0000259" key="2">
    <source>
        <dbReference type="Pfam" id="PF06985"/>
    </source>
</evidence>
<proteinExistence type="predicted"/>
<dbReference type="Pfam" id="PF06985">
    <property type="entry name" value="HET"/>
    <property type="match status" value="1"/>
</dbReference>
<dbReference type="InterPro" id="IPR052895">
    <property type="entry name" value="HetReg/Transcr_Mod"/>
</dbReference>
<comment type="caution">
    <text evidence="3">The sequence shown here is derived from an EMBL/GenBank/DDBJ whole genome shotgun (WGS) entry which is preliminary data.</text>
</comment>
<keyword evidence="4" id="KW-1185">Reference proteome</keyword>
<accession>A0A8K0RZ24</accession>
<dbReference type="PANTHER" id="PTHR24148:SF64">
    <property type="entry name" value="HETEROKARYON INCOMPATIBILITY DOMAIN-CONTAINING PROTEIN"/>
    <property type="match status" value="1"/>
</dbReference>
<keyword evidence="1" id="KW-1133">Transmembrane helix</keyword>
<dbReference type="AlphaFoldDB" id="A0A8K0RZ24"/>
<feature type="domain" description="Heterokaryon incompatibility" evidence="2">
    <location>
        <begin position="196"/>
        <end position="336"/>
    </location>
</feature>
<reference evidence="3" key="1">
    <citation type="journal article" date="2021" name="Nat. Commun.">
        <title>Genetic determinants of endophytism in the Arabidopsis root mycobiome.</title>
        <authorList>
            <person name="Mesny F."/>
            <person name="Miyauchi S."/>
            <person name="Thiergart T."/>
            <person name="Pickel B."/>
            <person name="Atanasova L."/>
            <person name="Karlsson M."/>
            <person name="Huettel B."/>
            <person name="Barry K.W."/>
            <person name="Haridas S."/>
            <person name="Chen C."/>
            <person name="Bauer D."/>
            <person name="Andreopoulos W."/>
            <person name="Pangilinan J."/>
            <person name="LaButti K."/>
            <person name="Riley R."/>
            <person name="Lipzen A."/>
            <person name="Clum A."/>
            <person name="Drula E."/>
            <person name="Henrissat B."/>
            <person name="Kohler A."/>
            <person name="Grigoriev I.V."/>
            <person name="Martin F.M."/>
            <person name="Hacquard S."/>
        </authorList>
    </citation>
    <scope>NUCLEOTIDE SEQUENCE</scope>
    <source>
        <strain evidence="3">MPI-SDFR-AT-0068</strain>
    </source>
</reference>
<dbReference type="OrthoDB" id="3560411at2759"/>
<protein>
    <submittedName>
        <fullName evidence="3">Heterokaryon incompatibility protein-domain-containing protein</fullName>
    </submittedName>
</protein>
<sequence length="793" mass="91642">MSDQNPRHKPHEHLYRPIEESAYRVVHLLPGTFTDDIRCFLETRPELAMTSYEAISYQWGDESITRPISVAPMRSRLATRWPLLESTNMALDKLLKVIQFYLTPLMPLWILAWCMGTGFVWHLDSSPPDKQLSLDGPKFIPRAVRLAVMSALLGVTFAQLSLFLIDCAIEITETKPLFFLLDLLFDPKSPEQPVEFTTLRMTTNLESALRHLRREKQMRTIWIDALCIDQRNENEKRAQVQRMDRIYANATSTTVWLGGYHGLVEPERCGGSQSNDCEHSRQIEAAFKYVSFLNGWRPFFRFNSDTDEQRLFLSSRHGLIELAKRGWWERLWVIQEVSLSTSRVYILCGHNTCDFDDFQSVWYSLFHKYSEMRYDFMPSVHLMMTIGDFRYSSAHDQLSPSWEDPHKRINPFLPTNLFHGLRFPKRLQRILLQTSGRFKCRDDRDRLYAVLGIAAGVAVGPRRKIAFFMRRPAGDTTTMFIYCLLIHALQIPLENWLATGIIFTLVFRFAPWLWSRCYDLVLRHWRISRPQYLTPECIKDLDGLKNDESDRASFFTALAVYLAQGTGSLSFLDAVSCGEDQEDTQPSWVPDWSKEVSISADTFAESPDLASFHIADAGKTLQVEGRCRTIDKVVHTADQQKLQVLPVWQSGFKKAAALPREDRPILLRLLSELGRLTSPDHSNKLGRSEKWRALWLFFHISNGLKAGLVYMKSQNTTIVYTDNAIAEGLGYLKTGELDKGDLLFSVPGVFHHMVLRQGKLPYRWRIVGLVDMEHKENWAKLRNDDKLRVLTIE</sequence>
<feature type="transmembrane region" description="Helical" evidence="1">
    <location>
        <begin position="100"/>
        <end position="123"/>
    </location>
</feature>
<evidence type="ECO:0000313" key="3">
    <source>
        <dbReference type="EMBL" id="KAH7246648.1"/>
    </source>
</evidence>
<dbReference type="EMBL" id="JAGPXF010000004">
    <property type="protein sequence ID" value="KAH7246648.1"/>
    <property type="molecule type" value="Genomic_DNA"/>
</dbReference>
<evidence type="ECO:0000313" key="4">
    <source>
        <dbReference type="Proteomes" id="UP000813427"/>
    </source>
</evidence>
<feature type="transmembrane region" description="Helical" evidence="1">
    <location>
        <begin position="143"/>
        <end position="165"/>
    </location>
</feature>
<dbReference type="Proteomes" id="UP000813427">
    <property type="component" value="Unassembled WGS sequence"/>
</dbReference>
<dbReference type="PANTHER" id="PTHR24148">
    <property type="entry name" value="ANKYRIN REPEAT DOMAIN-CONTAINING PROTEIN 39 HOMOLOG-RELATED"/>
    <property type="match status" value="1"/>
</dbReference>
<name>A0A8K0RZ24_9HYPO</name>
<evidence type="ECO:0000256" key="1">
    <source>
        <dbReference type="SAM" id="Phobius"/>
    </source>
</evidence>
<gene>
    <name evidence="3" type="ORF">BKA59DRAFT_512605</name>
</gene>
<organism evidence="3 4">
    <name type="scientific">Fusarium tricinctum</name>
    <dbReference type="NCBI Taxonomy" id="61284"/>
    <lineage>
        <taxon>Eukaryota</taxon>
        <taxon>Fungi</taxon>
        <taxon>Dikarya</taxon>
        <taxon>Ascomycota</taxon>
        <taxon>Pezizomycotina</taxon>
        <taxon>Sordariomycetes</taxon>
        <taxon>Hypocreomycetidae</taxon>
        <taxon>Hypocreales</taxon>
        <taxon>Nectriaceae</taxon>
        <taxon>Fusarium</taxon>
        <taxon>Fusarium tricinctum species complex</taxon>
    </lineage>
</organism>
<keyword evidence="1" id="KW-0812">Transmembrane</keyword>
<dbReference type="InterPro" id="IPR010730">
    <property type="entry name" value="HET"/>
</dbReference>
<keyword evidence="1" id="KW-0472">Membrane</keyword>